<keyword evidence="3" id="KW-1185">Reference proteome</keyword>
<gene>
    <name evidence="2" type="ORF">GXP67_00295</name>
</gene>
<evidence type="ECO:0000313" key="3">
    <source>
        <dbReference type="Proteomes" id="UP000480178"/>
    </source>
</evidence>
<dbReference type="Proteomes" id="UP000480178">
    <property type="component" value="Chromosome"/>
</dbReference>
<proteinExistence type="predicted"/>
<dbReference type="RefSeq" id="WP_162447749.1">
    <property type="nucleotide sequence ID" value="NZ_CP048222.1"/>
</dbReference>
<dbReference type="Gene3D" id="1.20.1270.180">
    <property type="match status" value="1"/>
</dbReference>
<dbReference type="Pfam" id="PF07007">
    <property type="entry name" value="LprI"/>
    <property type="match status" value="1"/>
</dbReference>
<accession>A0A6C0GW89</accession>
<dbReference type="KEGG" id="rhoz:GXP67_00295"/>
<dbReference type="AlphaFoldDB" id="A0A6C0GW89"/>
<dbReference type="EMBL" id="CP048222">
    <property type="protein sequence ID" value="QHT71833.1"/>
    <property type="molecule type" value="Genomic_DNA"/>
</dbReference>
<feature type="domain" description="Lysozyme inhibitor LprI-like N-terminal" evidence="1">
    <location>
        <begin position="1"/>
        <end position="67"/>
    </location>
</feature>
<evidence type="ECO:0000313" key="2">
    <source>
        <dbReference type="EMBL" id="QHT71833.1"/>
    </source>
</evidence>
<protein>
    <submittedName>
        <fullName evidence="2">DUF1311 domain-containing protein</fullName>
    </submittedName>
</protein>
<organism evidence="2 3">
    <name type="scientific">Rhodocytophaga rosea</name>
    <dbReference type="NCBI Taxonomy" id="2704465"/>
    <lineage>
        <taxon>Bacteria</taxon>
        <taxon>Pseudomonadati</taxon>
        <taxon>Bacteroidota</taxon>
        <taxon>Cytophagia</taxon>
        <taxon>Cytophagales</taxon>
        <taxon>Rhodocytophagaceae</taxon>
        <taxon>Rhodocytophaga</taxon>
    </lineage>
</organism>
<reference evidence="2 3" key="1">
    <citation type="submission" date="2020-01" db="EMBL/GenBank/DDBJ databases">
        <authorList>
            <person name="Kim M.K."/>
        </authorList>
    </citation>
    <scope>NUCLEOTIDE SEQUENCE [LARGE SCALE GENOMIC DNA]</scope>
    <source>
        <strain evidence="2 3">172606-1</strain>
    </source>
</reference>
<dbReference type="InterPro" id="IPR009739">
    <property type="entry name" value="LprI-like_N"/>
</dbReference>
<sequence length="73" mass="8633">MNRIYKYALSQLSVEEQTLLKTAQKSWLTFRDNHCKVYGKMYHGSPGMVMMLAVCRKELTLHRIEELKVLSER</sequence>
<name>A0A6C0GW89_9BACT</name>
<evidence type="ECO:0000259" key="1">
    <source>
        <dbReference type="Pfam" id="PF07007"/>
    </source>
</evidence>